<feature type="compositionally biased region" description="Basic and acidic residues" evidence="9">
    <location>
        <begin position="251"/>
        <end position="269"/>
    </location>
</feature>
<comment type="subcellular location">
    <subcellularLocation>
        <location evidence="1 8">Nucleus</location>
    </subcellularLocation>
</comment>
<comment type="subunit">
    <text evidence="8">Component of the Mediator complex.</text>
</comment>
<proteinExistence type="inferred from homology"/>
<evidence type="ECO:0000256" key="2">
    <source>
        <dbReference type="ARBA" id="ARBA00009626"/>
    </source>
</evidence>
<evidence type="ECO:0000256" key="9">
    <source>
        <dbReference type="SAM" id="MobiDB-lite"/>
    </source>
</evidence>
<feature type="compositionally biased region" description="Low complexity" evidence="9">
    <location>
        <begin position="270"/>
        <end position="280"/>
    </location>
</feature>
<evidence type="ECO:0000313" key="10">
    <source>
        <dbReference type="EMBL" id="QDS78087.1"/>
    </source>
</evidence>
<keyword evidence="5 8" id="KW-0804">Transcription</keyword>
<dbReference type="GO" id="GO:0006357">
    <property type="term" value="P:regulation of transcription by RNA polymerase II"/>
    <property type="evidence" value="ECO:0007669"/>
    <property type="project" value="InterPro"/>
</dbReference>
<feature type="region of interest" description="Disordered" evidence="9">
    <location>
        <begin position="123"/>
        <end position="185"/>
    </location>
</feature>
<comment type="similarity">
    <text evidence="2 8">Belongs to the Mediator complex subunit 4 family.</text>
</comment>
<dbReference type="EMBL" id="CP042203">
    <property type="protein sequence ID" value="QDS78087.1"/>
    <property type="molecule type" value="Genomic_DNA"/>
</dbReference>
<name>A0A517LR17_9PEZI</name>
<dbReference type="AlphaFoldDB" id="A0A517LR17"/>
<dbReference type="STRING" id="50376.A0A517LR17"/>
<dbReference type="GO" id="GO:0003712">
    <property type="term" value="F:transcription coregulator activity"/>
    <property type="evidence" value="ECO:0007669"/>
    <property type="project" value="InterPro"/>
</dbReference>
<protein>
    <recommendedName>
        <fullName evidence="3 8">Mediator of RNA polymerase II transcription subunit 4</fullName>
    </recommendedName>
    <alternativeName>
        <fullName evidence="7 8">Mediator complex subunit 4</fullName>
    </alternativeName>
</protein>
<dbReference type="InterPro" id="IPR019258">
    <property type="entry name" value="Mediator_Med4"/>
</dbReference>
<keyword evidence="6 8" id="KW-0539">Nucleus</keyword>
<evidence type="ECO:0000256" key="6">
    <source>
        <dbReference type="ARBA" id="ARBA00023242"/>
    </source>
</evidence>
<dbReference type="Pfam" id="PF10018">
    <property type="entry name" value="Med4"/>
    <property type="match status" value="1"/>
</dbReference>
<evidence type="ECO:0000256" key="3">
    <source>
        <dbReference type="ARBA" id="ARBA00020629"/>
    </source>
</evidence>
<feature type="compositionally biased region" description="Polar residues" evidence="9">
    <location>
        <begin position="168"/>
        <end position="178"/>
    </location>
</feature>
<evidence type="ECO:0000256" key="1">
    <source>
        <dbReference type="ARBA" id="ARBA00004123"/>
    </source>
</evidence>
<reference evidence="10 11" key="1">
    <citation type="submission" date="2019-07" db="EMBL/GenBank/DDBJ databases">
        <title>Finished genome of Venturia effusa.</title>
        <authorList>
            <person name="Young C.A."/>
            <person name="Cox M.P."/>
            <person name="Ganley A.R.D."/>
            <person name="David W.J."/>
        </authorList>
    </citation>
    <scope>NUCLEOTIDE SEQUENCE [LARGE SCALE GENOMIC DNA]</scope>
    <source>
        <strain evidence="11">albino</strain>
    </source>
</reference>
<dbReference type="OrthoDB" id="1929813at2759"/>
<evidence type="ECO:0000256" key="7">
    <source>
        <dbReference type="ARBA" id="ARBA00031257"/>
    </source>
</evidence>
<accession>A0A517LR17</accession>
<organism evidence="10 11">
    <name type="scientific">Venturia effusa</name>
    <dbReference type="NCBI Taxonomy" id="50376"/>
    <lineage>
        <taxon>Eukaryota</taxon>
        <taxon>Fungi</taxon>
        <taxon>Dikarya</taxon>
        <taxon>Ascomycota</taxon>
        <taxon>Pezizomycotina</taxon>
        <taxon>Dothideomycetes</taxon>
        <taxon>Pleosporomycetidae</taxon>
        <taxon>Venturiales</taxon>
        <taxon>Venturiaceae</taxon>
        <taxon>Venturia</taxon>
    </lineage>
</organism>
<evidence type="ECO:0000313" key="11">
    <source>
        <dbReference type="Proteomes" id="UP000316270"/>
    </source>
</evidence>
<keyword evidence="4 8" id="KW-0805">Transcription regulation</keyword>
<evidence type="ECO:0000256" key="8">
    <source>
        <dbReference type="RuleBase" id="RU364141"/>
    </source>
</evidence>
<feature type="region of interest" description="Disordered" evidence="9">
    <location>
        <begin position="245"/>
        <end position="289"/>
    </location>
</feature>
<evidence type="ECO:0000256" key="5">
    <source>
        <dbReference type="ARBA" id="ARBA00023163"/>
    </source>
</evidence>
<keyword evidence="11" id="KW-1185">Reference proteome</keyword>
<keyword evidence="8" id="KW-0010">Activator</keyword>
<comment type="function">
    <text evidence="8">Component of the Mediator complex, a coactivator involved in the regulated transcription of nearly all RNA polymerase II-dependent genes. Mediator functions as a bridge to convey information from gene-specific regulatory proteins to the basal RNA polymerase II transcription machinery. Mediator is recruited to promoters by direct interactions with regulatory proteins and serves as a scaffold for the assembly of a functional preinitiation complex with RNA polymerase II and the general transcription factors.</text>
</comment>
<sequence length="303" mass="34104">MEAILEERFQRVEVALNTLIDSLTTANPMVQAAHDLHAADKEFDEGLVQLSRHQANHARILKLRQTTESLDDQIKSTVTNLAEIRKELLAIPSAAEPDTPTRDVPFDELLAFAKNIAKFTLPPGHHLRPPKTEEPVTEPITVPATEPPTDITMTNGGLLQSPREPGTSPVQSQPQDNTGEFKADPDGRAFSKLTQEQRAFLDDAQRMPFMPWPDFDLINRGILRQVETIIAQGIDPATVLTEAEQAANEADMQRQRDELDAAEKKRQQEWRAQQAQQARQNPKEPEKVFDAFAMFEEDEDMED</sequence>
<dbReference type="GO" id="GO:0016592">
    <property type="term" value="C:mediator complex"/>
    <property type="evidence" value="ECO:0007669"/>
    <property type="project" value="InterPro"/>
</dbReference>
<gene>
    <name evidence="8" type="primary">MED4</name>
    <name evidence="10" type="ORF">FKW77_003835</name>
</gene>
<dbReference type="Proteomes" id="UP000316270">
    <property type="component" value="Chromosome 19"/>
</dbReference>
<evidence type="ECO:0000256" key="4">
    <source>
        <dbReference type="ARBA" id="ARBA00023015"/>
    </source>
</evidence>